<comment type="function">
    <text evidence="5">Bidirectionally degrades single-stranded DNA into large acid-insoluble oligonucleotides, which are then degraded further into small acid-soluble oligonucleotides.</text>
</comment>
<evidence type="ECO:0000256" key="1">
    <source>
        <dbReference type="ARBA" id="ARBA00022490"/>
    </source>
</evidence>
<comment type="subcellular location">
    <subcellularLocation>
        <location evidence="5 6">Cytoplasm</location>
    </subcellularLocation>
</comment>
<dbReference type="GO" id="GO:0008855">
    <property type="term" value="F:exodeoxyribonuclease VII activity"/>
    <property type="evidence" value="ECO:0007669"/>
    <property type="project" value="UniProtKB-UniRule"/>
</dbReference>
<evidence type="ECO:0000259" key="8">
    <source>
        <dbReference type="Pfam" id="PF13742"/>
    </source>
</evidence>
<dbReference type="GO" id="GO:0003676">
    <property type="term" value="F:nucleic acid binding"/>
    <property type="evidence" value="ECO:0007669"/>
    <property type="project" value="InterPro"/>
</dbReference>
<evidence type="ECO:0000256" key="3">
    <source>
        <dbReference type="ARBA" id="ARBA00022801"/>
    </source>
</evidence>
<dbReference type="InterPro" id="IPR020579">
    <property type="entry name" value="Exonuc_VII_lsu_C"/>
</dbReference>
<keyword evidence="2 5" id="KW-0540">Nuclease</keyword>
<sequence length="416" mass="46044">MAVPNMPDDGAKSYLTVKEAINLADSALSELFFVIQGEVSSVSNRKNYKAVYFTLKDDDGKSQINCLIWKNTYEEIGIELKEGMLVKIKGKFSIYAARGELSFKAWGFEPVGEGDLRVKIERLIKKLDAEGLFEPEHKLPIPKYPEKVGVVTSGSGAVIHDIIRTINRRAPYFELDFWGVSVESSEQMGQALLSLDELGLDAIIFGRGGGSFEDFMPFNDEKLVRIIYSMKTPVITGIGHNNDNSICDLVADYCASTPTAAAEKITEGLFELRNQVDSIKTYLADLVTSRIDIQSQYLEKMKLRLNACSPESVLASNKMRFDYNLSRLNSAIAACQKTQASELKNSVARLQALSPMSVFSRGYSCATNSQGHVLSKVEQCEVGESISVMLTDGSLNCEIKSKSSEQTFKDELNTTF</sequence>
<comment type="similarity">
    <text evidence="5 6">Belongs to the XseA family.</text>
</comment>
<dbReference type="NCBIfam" id="TIGR00237">
    <property type="entry name" value="xseA"/>
    <property type="match status" value="1"/>
</dbReference>
<comment type="subunit">
    <text evidence="5">Heterooligomer composed of large and small subunits.</text>
</comment>
<dbReference type="Pfam" id="PF13742">
    <property type="entry name" value="tRNA_anti_2"/>
    <property type="match status" value="1"/>
</dbReference>
<keyword evidence="1 5" id="KW-0963">Cytoplasm</keyword>
<organism evidence="9 10">
    <name type="scientific">Phoenicibacter congonensis</name>
    <dbReference type="NCBI Taxonomy" id="1944646"/>
    <lineage>
        <taxon>Bacteria</taxon>
        <taxon>Bacillati</taxon>
        <taxon>Actinomycetota</taxon>
        <taxon>Coriobacteriia</taxon>
        <taxon>Eggerthellales</taxon>
        <taxon>Eggerthellaceae</taxon>
        <taxon>Phoenicibacter</taxon>
    </lineage>
</organism>
<dbReference type="InterPro" id="IPR025824">
    <property type="entry name" value="OB-fold_nuc-bd_dom"/>
</dbReference>
<comment type="caution">
    <text evidence="9">The sequence shown here is derived from an EMBL/GenBank/DDBJ whole genome shotgun (WGS) entry which is preliminary data.</text>
</comment>
<proteinExistence type="inferred from homology"/>
<name>A0AA43RHG3_9ACTN</name>
<dbReference type="GO" id="GO:0006308">
    <property type="term" value="P:DNA catabolic process"/>
    <property type="evidence" value="ECO:0007669"/>
    <property type="project" value="UniProtKB-UniRule"/>
</dbReference>
<dbReference type="PANTHER" id="PTHR30008">
    <property type="entry name" value="EXODEOXYRIBONUCLEASE 7 LARGE SUBUNIT"/>
    <property type="match status" value="1"/>
</dbReference>
<feature type="domain" description="Exonuclease VII large subunit C-terminal" evidence="7">
    <location>
        <begin position="132"/>
        <end position="334"/>
    </location>
</feature>
<evidence type="ECO:0000256" key="6">
    <source>
        <dbReference type="RuleBase" id="RU004355"/>
    </source>
</evidence>
<dbReference type="Pfam" id="PF02601">
    <property type="entry name" value="Exonuc_VII_L"/>
    <property type="match status" value="1"/>
</dbReference>
<dbReference type="GO" id="GO:0009318">
    <property type="term" value="C:exodeoxyribonuclease VII complex"/>
    <property type="evidence" value="ECO:0007669"/>
    <property type="project" value="UniProtKB-UniRule"/>
</dbReference>
<protein>
    <recommendedName>
        <fullName evidence="5">Exodeoxyribonuclease 7 large subunit</fullName>
        <ecNumber evidence="5">3.1.11.6</ecNumber>
    </recommendedName>
    <alternativeName>
        <fullName evidence="5">Exodeoxyribonuclease VII large subunit</fullName>
        <shortName evidence="5">Exonuclease VII large subunit</shortName>
    </alternativeName>
</protein>
<evidence type="ECO:0000256" key="4">
    <source>
        <dbReference type="ARBA" id="ARBA00022839"/>
    </source>
</evidence>
<evidence type="ECO:0000256" key="2">
    <source>
        <dbReference type="ARBA" id="ARBA00022722"/>
    </source>
</evidence>
<evidence type="ECO:0000313" key="9">
    <source>
        <dbReference type="EMBL" id="MDO4841825.1"/>
    </source>
</evidence>
<keyword evidence="3 5" id="KW-0378">Hydrolase</keyword>
<keyword evidence="10" id="KW-1185">Reference proteome</keyword>
<accession>A0AA43RHG3</accession>
<evidence type="ECO:0000259" key="7">
    <source>
        <dbReference type="Pfam" id="PF02601"/>
    </source>
</evidence>
<evidence type="ECO:0000256" key="5">
    <source>
        <dbReference type="HAMAP-Rule" id="MF_00378"/>
    </source>
</evidence>
<dbReference type="InterPro" id="IPR003753">
    <property type="entry name" value="Exonuc_VII_L"/>
</dbReference>
<dbReference type="EMBL" id="JAUMVS010000052">
    <property type="protein sequence ID" value="MDO4841825.1"/>
    <property type="molecule type" value="Genomic_DNA"/>
</dbReference>
<reference evidence="9" key="1">
    <citation type="submission" date="2023-07" db="EMBL/GenBank/DDBJ databases">
        <title>Between Cages and Wild: Unraveling the Impact of Captivity on Animal Microbiomes and Antimicrobial Resistance.</title>
        <authorList>
            <person name="Schmartz G.P."/>
            <person name="Rehner J."/>
            <person name="Schuff M.J."/>
            <person name="Becker S.L."/>
            <person name="Kravczyk M."/>
            <person name="Gurevich A."/>
            <person name="Francke R."/>
            <person name="Mueller R."/>
            <person name="Keller V."/>
            <person name="Keller A."/>
        </authorList>
    </citation>
    <scope>NUCLEOTIDE SEQUENCE</scope>
    <source>
        <strain evidence="9">S12M_St_49</strain>
    </source>
</reference>
<dbReference type="EC" id="3.1.11.6" evidence="5"/>
<keyword evidence="4 5" id="KW-0269">Exonuclease</keyword>
<dbReference type="CDD" id="cd04489">
    <property type="entry name" value="ExoVII_LU_OBF"/>
    <property type="match status" value="1"/>
</dbReference>
<dbReference type="HAMAP" id="MF_00378">
    <property type="entry name" value="Exonuc_7_L"/>
    <property type="match status" value="1"/>
</dbReference>
<dbReference type="AlphaFoldDB" id="A0AA43RHG3"/>
<dbReference type="GO" id="GO:0005737">
    <property type="term" value="C:cytoplasm"/>
    <property type="evidence" value="ECO:0007669"/>
    <property type="project" value="UniProtKB-SubCell"/>
</dbReference>
<evidence type="ECO:0000313" key="10">
    <source>
        <dbReference type="Proteomes" id="UP001168575"/>
    </source>
</evidence>
<dbReference type="PANTHER" id="PTHR30008:SF0">
    <property type="entry name" value="EXODEOXYRIBONUCLEASE 7 LARGE SUBUNIT"/>
    <property type="match status" value="1"/>
</dbReference>
<gene>
    <name evidence="5 9" type="primary">xseA</name>
    <name evidence="9" type="ORF">Q3982_04010</name>
</gene>
<comment type="catalytic activity">
    <reaction evidence="5 6">
        <text>Exonucleolytic cleavage in either 5'- to 3'- or 3'- to 5'-direction to yield nucleoside 5'-phosphates.</text>
        <dbReference type="EC" id="3.1.11.6"/>
    </reaction>
</comment>
<feature type="domain" description="OB-fold nucleic acid binding" evidence="8">
    <location>
        <begin position="16"/>
        <end position="106"/>
    </location>
</feature>
<dbReference type="Proteomes" id="UP001168575">
    <property type="component" value="Unassembled WGS sequence"/>
</dbReference>